<keyword evidence="3 7" id="KW-0479">Metal-binding</keyword>
<dbReference type="GO" id="GO:0005506">
    <property type="term" value="F:iron ion binding"/>
    <property type="evidence" value="ECO:0007669"/>
    <property type="project" value="InterPro"/>
</dbReference>
<dbReference type="InterPro" id="IPR001128">
    <property type="entry name" value="Cyt_P450"/>
</dbReference>
<evidence type="ECO:0000313" key="9">
    <source>
        <dbReference type="Proteomes" id="UP000183376"/>
    </source>
</evidence>
<keyword evidence="9" id="KW-1185">Reference proteome</keyword>
<keyword evidence="2 7" id="KW-0349">Heme</keyword>
<protein>
    <submittedName>
        <fullName evidence="8">Cytochrome P450</fullName>
    </submittedName>
</protein>
<dbReference type="PROSITE" id="PS00086">
    <property type="entry name" value="CYTOCHROME_P450"/>
    <property type="match status" value="1"/>
</dbReference>
<dbReference type="CDD" id="cd11030">
    <property type="entry name" value="CYP105-like"/>
    <property type="match status" value="1"/>
</dbReference>
<sequence>MTESTMPPMTEAPVHIRRTAFDPTPELAELREKSPISKIRTLWGGEAWLVTRYDLIREALGDAARFANNPRHAVDVPPFVRPDTASGMLLNYDPPEHTNLRRLLTPEFTVRRIRRLQPRIEAIVEQHLDAMEQAGPPVDLVQAFALPIPSLVICELLGVPYEDRDDFQRLSTLRLDMSLPMEERIAATEASLAYMAKLVEGQRAAPGEDMIGMLIREHADKITDAELVGVADLLLLAGHETTSNMLGLGTLKLLQHPDQRALAESDEHVEAAVEELLRYMSITHTIAPRWAVTDTELGGQRIAKGDLMMFSIPAGNRDPAIGDNLDALDIGRKTAPHLAFGHGVHHCLGAPLARMEMRVAYPALLRRFPKLRPAVPVDEVEFRTFSVVYGLASLPVTW</sequence>
<dbReference type="SUPFAM" id="SSF48264">
    <property type="entry name" value="Cytochrome P450"/>
    <property type="match status" value="1"/>
</dbReference>
<gene>
    <name evidence="8" type="ORF">SAMN04489726_2702</name>
</gene>
<evidence type="ECO:0000256" key="5">
    <source>
        <dbReference type="ARBA" id="ARBA00023004"/>
    </source>
</evidence>
<dbReference type="EMBL" id="LT629701">
    <property type="protein sequence ID" value="SDM64818.1"/>
    <property type="molecule type" value="Genomic_DNA"/>
</dbReference>
<dbReference type="AlphaFoldDB" id="A0A1G9UY27"/>
<dbReference type="GO" id="GO:0020037">
    <property type="term" value="F:heme binding"/>
    <property type="evidence" value="ECO:0007669"/>
    <property type="project" value="InterPro"/>
</dbReference>
<organism evidence="8 9">
    <name type="scientific">Allokutzneria albata</name>
    <name type="common">Kibdelosporangium albatum</name>
    <dbReference type="NCBI Taxonomy" id="211114"/>
    <lineage>
        <taxon>Bacteria</taxon>
        <taxon>Bacillati</taxon>
        <taxon>Actinomycetota</taxon>
        <taxon>Actinomycetes</taxon>
        <taxon>Pseudonocardiales</taxon>
        <taxon>Pseudonocardiaceae</taxon>
        <taxon>Allokutzneria</taxon>
    </lineage>
</organism>
<dbReference type="Proteomes" id="UP000183376">
    <property type="component" value="Chromosome I"/>
</dbReference>
<proteinExistence type="inferred from homology"/>
<comment type="similarity">
    <text evidence="1 7">Belongs to the cytochrome P450 family.</text>
</comment>
<dbReference type="PRINTS" id="PR00385">
    <property type="entry name" value="P450"/>
</dbReference>
<dbReference type="STRING" id="211114.SAMN04489726_2702"/>
<dbReference type="eggNOG" id="COG2124">
    <property type="taxonomic scope" value="Bacteria"/>
</dbReference>
<dbReference type="InterPro" id="IPR036396">
    <property type="entry name" value="Cyt_P450_sf"/>
</dbReference>
<reference evidence="8 9" key="1">
    <citation type="submission" date="2016-10" db="EMBL/GenBank/DDBJ databases">
        <authorList>
            <person name="de Groot N.N."/>
        </authorList>
    </citation>
    <scope>NUCLEOTIDE SEQUENCE [LARGE SCALE GENOMIC DNA]</scope>
    <source>
        <strain evidence="8 9">DSM 44149</strain>
    </source>
</reference>
<evidence type="ECO:0000256" key="6">
    <source>
        <dbReference type="ARBA" id="ARBA00023033"/>
    </source>
</evidence>
<evidence type="ECO:0000256" key="3">
    <source>
        <dbReference type="ARBA" id="ARBA00022723"/>
    </source>
</evidence>
<keyword evidence="4 7" id="KW-0560">Oxidoreductase</keyword>
<dbReference type="InterPro" id="IPR017972">
    <property type="entry name" value="Cyt_P450_CS"/>
</dbReference>
<dbReference type="Pfam" id="PF00067">
    <property type="entry name" value="p450"/>
    <property type="match status" value="2"/>
</dbReference>
<keyword evidence="6 7" id="KW-0503">Monooxygenase</keyword>
<keyword evidence="5 7" id="KW-0408">Iron</keyword>
<dbReference type="InterPro" id="IPR002397">
    <property type="entry name" value="Cyt_P450_B"/>
</dbReference>
<name>A0A1G9UY27_ALLAB</name>
<evidence type="ECO:0000256" key="4">
    <source>
        <dbReference type="ARBA" id="ARBA00023002"/>
    </source>
</evidence>
<accession>A0A1G9UY27</accession>
<evidence type="ECO:0000313" key="8">
    <source>
        <dbReference type="EMBL" id="SDM64818.1"/>
    </source>
</evidence>
<dbReference type="PRINTS" id="PR00359">
    <property type="entry name" value="BP450"/>
</dbReference>
<evidence type="ECO:0000256" key="2">
    <source>
        <dbReference type="ARBA" id="ARBA00022617"/>
    </source>
</evidence>
<dbReference type="GO" id="GO:0016705">
    <property type="term" value="F:oxidoreductase activity, acting on paired donors, with incorporation or reduction of molecular oxygen"/>
    <property type="evidence" value="ECO:0007669"/>
    <property type="project" value="InterPro"/>
</dbReference>
<evidence type="ECO:0000256" key="1">
    <source>
        <dbReference type="ARBA" id="ARBA00010617"/>
    </source>
</evidence>
<dbReference type="FunFam" id="1.10.630.10:FF:000018">
    <property type="entry name" value="Cytochrome P450 monooxygenase"/>
    <property type="match status" value="1"/>
</dbReference>
<dbReference type="PANTHER" id="PTHR46696">
    <property type="entry name" value="P450, PUTATIVE (EUROFUNG)-RELATED"/>
    <property type="match status" value="1"/>
</dbReference>
<dbReference type="Gene3D" id="1.10.630.10">
    <property type="entry name" value="Cytochrome P450"/>
    <property type="match status" value="1"/>
</dbReference>
<evidence type="ECO:0000256" key="7">
    <source>
        <dbReference type="RuleBase" id="RU000461"/>
    </source>
</evidence>
<dbReference type="PANTHER" id="PTHR46696:SF1">
    <property type="entry name" value="CYTOCHROME P450 YJIB-RELATED"/>
    <property type="match status" value="1"/>
</dbReference>
<dbReference type="GO" id="GO:0004497">
    <property type="term" value="F:monooxygenase activity"/>
    <property type="evidence" value="ECO:0007669"/>
    <property type="project" value="UniProtKB-KW"/>
</dbReference>